<feature type="compositionally biased region" description="Low complexity" evidence="1">
    <location>
        <begin position="205"/>
        <end position="218"/>
    </location>
</feature>
<keyword evidence="3" id="KW-1185">Reference proteome</keyword>
<dbReference type="AlphaFoldDB" id="A0A8P4K5E0"/>
<feature type="compositionally biased region" description="Low complexity" evidence="1">
    <location>
        <begin position="404"/>
        <end position="415"/>
    </location>
</feature>
<dbReference type="InterPro" id="IPR029406">
    <property type="entry name" value="ETAA1"/>
</dbReference>
<feature type="region of interest" description="Disordered" evidence="1">
    <location>
        <begin position="198"/>
        <end position="219"/>
    </location>
</feature>
<feature type="compositionally biased region" description="Polar residues" evidence="1">
    <location>
        <begin position="16"/>
        <end position="40"/>
    </location>
</feature>
<evidence type="ECO:0000313" key="3">
    <source>
        <dbReference type="Proteomes" id="UP000694389"/>
    </source>
</evidence>
<sequence>MNRVRRRFDPRPGPTGSPTAASRTNRLSRSFRQTQQTAFKTPTRVPRSRAGPGFSAESPHNDSDFQQDIIWDATSPSPNRLGKRGKKQPTGVVDISEIVSRIAPKHGRPKVAEPTLQQWIGDSAAIPCTPDLQLNEVKHTDSSFPSVISILFFRPNGVDDLLKLAKQFDFNMFHQDEEEVEEHQQSLELLSDDILDSVFSPSLPGNRQPAANAAAGADPDQHMEDDLEFLFDGPTQHVSGNLSQVSSAQPSQAKPSPREASGKPPSSSHGSTSGVSTTNTKGAAANDEFEDDWENDDLLNDSLVLEMTQNPQNFAAPSHCSTQKPASGTKHQRESPADVPVSGGVGQSAASKVGKDKVRQRTSFKLESNSDFSAKRIQTDTRTNPKVDYSSETALKDTHQSRFSSGTGASVSAGSQRTTAASDPQKPFHQKTSAGSSNTSNTAATKPPPSFPQRPAVLPTHRQPPAVSDLLDEDLDSFFTTDPVWDDPADDDLLCELCEDLENQIQNTENVKTTNQTLPVGQNQRAALQPASRTWDNRNQSANQQPVPQKQTVSEVFCFMGTSTRARTYSYDLYLYYKPPPTVCICYISILLVCFFCALSAVSSKCSAAEIELKKQQAMERRRQRLQAAQNLRAPT</sequence>
<protein>
    <submittedName>
        <fullName evidence="2">ETAA1 activator of ATR kinase a</fullName>
    </submittedName>
</protein>
<feature type="region of interest" description="Disordered" evidence="1">
    <location>
        <begin position="1"/>
        <end position="64"/>
    </location>
</feature>
<dbReference type="Pfam" id="PF15350">
    <property type="entry name" value="ETAA1"/>
    <property type="match status" value="1"/>
</dbReference>
<feature type="region of interest" description="Disordered" evidence="1">
    <location>
        <begin position="512"/>
        <end position="547"/>
    </location>
</feature>
<dbReference type="GO" id="GO:2000001">
    <property type="term" value="P:regulation of DNA damage checkpoint"/>
    <property type="evidence" value="ECO:0007669"/>
    <property type="project" value="TreeGrafter"/>
</dbReference>
<dbReference type="GO" id="GO:0006974">
    <property type="term" value="P:DNA damage response"/>
    <property type="evidence" value="ECO:0007669"/>
    <property type="project" value="TreeGrafter"/>
</dbReference>
<dbReference type="Proteomes" id="UP000694389">
    <property type="component" value="Unassembled WGS sequence"/>
</dbReference>
<proteinExistence type="predicted"/>
<feature type="compositionally biased region" description="Polar residues" evidence="1">
    <location>
        <begin position="361"/>
        <end position="372"/>
    </location>
</feature>
<feature type="compositionally biased region" description="Low complexity" evidence="1">
    <location>
        <begin position="432"/>
        <end position="445"/>
    </location>
</feature>
<dbReference type="GO" id="GO:0043539">
    <property type="term" value="F:protein serine/threonine kinase activator activity"/>
    <property type="evidence" value="ECO:0007669"/>
    <property type="project" value="TreeGrafter"/>
</dbReference>
<reference evidence="2" key="2">
    <citation type="submission" date="2025-09" db="UniProtKB">
        <authorList>
            <consortium name="Ensembl"/>
        </authorList>
    </citation>
    <scope>IDENTIFICATION</scope>
</reference>
<dbReference type="Ensembl" id="ENSDLAT00005069981.1">
    <property type="protein sequence ID" value="ENSDLAP00005070440.1"/>
    <property type="gene ID" value="ENSDLAG00005016918.2"/>
</dbReference>
<feature type="compositionally biased region" description="Basic and acidic residues" evidence="1">
    <location>
        <begin position="373"/>
        <end position="385"/>
    </location>
</feature>
<feature type="compositionally biased region" description="Low complexity" evidence="1">
    <location>
        <begin position="243"/>
        <end position="255"/>
    </location>
</feature>
<dbReference type="GO" id="GO:0031297">
    <property type="term" value="P:replication fork processing"/>
    <property type="evidence" value="ECO:0007669"/>
    <property type="project" value="TreeGrafter"/>
</dbReference>
<organism evidence="2 3">
    <name type="scientific">Dicentrarchus labrax</name>
    <name type="common">European seabass</name>
    <name type="synonym">Morone labrax</name>
    <dbReference type="NCBI Taxonomy" id="13489"/>
    <lineage>
        <taxon>Eukaryota</taxon>
        <taxon>Metazoa</taxon>
        <taxon>Chordata</taxon>
        <taxon>Craniata</taxon>
        <taxon>Vertebrata</taxon>
        <taxon>Euteleostomi</taxon>
        <taxon>Actinopterygii</taxon>
        <taxon>Neopterygii</taxon>
        <taxon>Teleostei</taxon>
        <taxon>Neoteleostei</taxon>
        <taxon>Acanthomorphata</taxon>
        <taxon>Eupercaria</taxon>
        <taxon>Moronidae</taxon>
        <taxon>Dicentrarchus</taxon>
    </lineage>
</organism>
<feature type="compositionally biased region" description="Low complexity" evidence="1">
    <location>
        <begin position="262"/>
        <end position="281"/>
    </location>
</feature>
<name>A0A8P4K5E0_DICLA</name>
<dbReference type="PANTHER" id="PTHR16434">
    <property type="entry name" value="EWING'S TUMOR-ASSOCIATED ANTIGEN 1 ETAA1"/>
    <property type="match status" value="1"/>
</dbReference>
<dbReference type="PANTHER" id="PTHR16434:SF4">
    <property type="entry name" value="ETAA1 ACTIVATOR OF ATR KINASE"/>
    <property type="match status" value="1"/>
</dbReference>
<feature type="region of interest" description="Disordered" evidence="1">
    <location>
        <begin position="313"/>
        <end position="468"/>
    </location>
</feature>
<feature type="region of interest" description="Disordered" evidence="1">
    <location>
        <begin position="232"/>
        <end position="281"/>
    </location>
</feature>
<accession>A0A8P4K5E0</accession>
<evidence type="ECO:0000313" key="2">
    <source>
        <dbReference type="Ensembl" id="ENSDLAP00005070440.1"/>
    </source>
</evidence>
<feature type="compositionally biased region" description="Polar residues" evidence="1">
    <location>
        <begin position="313"/>
        <end position="326"/>
    </location>
</feature>
<dbReference type="GO" id="GO:0043596">
    <property type="term" value="C:nuclear replication fork"/>
    <property type="evidence" value="ECO:0007669"/>
    <property type="project" value="TreeGrafter"/>
</dbReference>
<reference evidence="2" key="1">
    <citation type="submission" date="2025-08" db="UniProtKB">
        <authorList>
            <consortium name="Ensembl"/>
        </authorList>
    </citation>
    <scope>IDENTIFICATION</scope>
</reference>
<dbReference type="GeneTree" id="ENSGT00390000009597"/>
<evidence type="ECO:0000256" key="1">
    <source>
        <dbReference type="SAM" id="MobiDB-lite"/>
    </source>
</evidence>